<dbReference type="OrthoDB" id="338237at2"/>
<dbReference type="SUPFAM" id="SSF109854">
    <property type="entry name" value="DinB/YfiT-like putative metalloenzymes"/>
    <property type="match status" value="1"/>
</dbReference>
<evidence type="ECO:0000313" key="1">
    <source>
        <dbReference type="EMBL" id="RDV26731.1"/>
    </source>
</evidence>
<comment type="caution">
    <text evidence="1">The sequence shown here is derived from an EMBL/GenBank/DDBJ whole genome shotgun (WGS) entry which is preliminary data.</text>
</comment>
<name>A0A3D8M9V0_9ALTE</name>
<sequence>MQVKGVFLHYLNQLDRMLAKINQNHFPKSLSDDMFSLAVNARVAANFALRGYCPLIGEPIPNLDSDTAAKQDICRQIQATIQILESCANVASLDDSILITDKAGFTEVSLPQSEYVFHYIVPNFIFHISMVYAIARASGVPLGKSDFDGYHRYPAHFQFGNGSQ</sequence>
<evidence type="ECO:0000313" key="2">
    <source>
        <dbReference type="Proteomes" id="UP000256561"/>
    </source>
</evidence>
<dbReference type="EMBL" id="QRHA01000004">
    <property type="protein sequence ID" value="RDV26731.1"/>
    <property type="molecule type" value="Genomic_DNA"/>
</dbReference>
<dbReference type="InterPro" id="IPR034660">
    <property type="entry name" value="DinB/YfiT-like"/>
</dbReference>
<keyword evidence="2" id="KW-1185">Reference proteome</keyword>
<dbReference type="InterPro" id="IPR018531">
    <property type="entry name" value="DUF1993"/>
</dbReference>
<dbReference type="Proteomes" id="UP000256561">
    <property type="component" value="Unassembled WGS sequence"/>
</dbReference>
<dbReference type="PANTHER" id="PTHR36922">
    <property type="entry name" value="BLL2446 PROTEIN"/>
    <property type="match status" value="1"/>
</dbReference>
<gene>
    <name evidence="1" type="ORF">DXV75_07015</name>
</gene>
<accession>A0A3D8M9V0</accession>
<proteinExistence type="predicted"/>
<dbReference type="RefSeq" id="WP_115592684.1">
    <property type="nucleotide sequence ID" value="NZ_QRHA01000004.1"/>
</dbReference>
<dbReference type="Gene3D" id="1.20.120.450">
    <property type="entry name" value="dinb family like domain"/>
    <property type="match status" value="1"/>
</dbReference>
<protein>
    <submittedName>
        <fullName evidence="1">DUF1993 family protein</fullName>
    </submittedName>
</protein>
<reference evidence="2" key="1">
    <citation type="submission" date="2018-08" db="EMBL/GenBank/DDBJ databases">
        <authorList>
            <person name="Zhang J."/>
            <person name="Du Z.-J."/>
        </authorList>
    </citation>
    <scope>NUCLEOTIDE SEQUENCE [LARGE SCALE GENOMIC DNA]</scope>
    <source>
        <strain evidence="2">KCTC 52655</strain>
    </source>
</reference>
<organism evidence="1 2">
    <name type="scientific">Alteromonas aestuariivivens</name>
    <dbReference type="NCBI Taxonomy" id="1938339"/>
    <lineage>
        <taxon>Bacteria</taxon>
        <taxon>Pseudomonadati</taxon>
        <taxon>Pseudomonadota</taxon>
        <taxon>Gammaproteobacteria</taxon>
        <taxon>Alteromonadales</taxon>
        <taxon>Alteromonadaceae</taxon>
        <taxon>Alteromonas/Salinimonas group</taxon>
        <taxon>Alteromonas</taxon>
    </lineage>
</organism>
<dbReference type="AlphaFoldDB" id="A0A3D8M9V0"/>
<dbReference type="PANTHER" id="PTHR36922:SF1">
    <property type="entry name" value="DUF1993 DOMAIN-CONTAINING PROTEIN"/>
    <property type="match status" value="1"/>
</dbReference>
<dbReference type="Pfam" id="PF09351">
    <property type="entry name" value="DUF1993"/>
    <property type="match status" value="1"/>
</dbReference>